<feature type="region of interest" description="Disordered" evidence="1">
    <location>
        <begin position="1"/>
        <end position="26"/>
    </location>
</feature>
<proteinExistence type="predicted"/>
<dbReference type="GeneID" id="64702943"/>
<name>A0A9P7JN53_9AGAM</name>
<dbReference type="OrthoDB" id="3994630at2759"/>
<organism evidence="2 3">
    <name type="scientific">Suillus discolor</name>
    <dbReference type="NCBI Taxonomy" id="1912936"/>
    <lineage>
        <taxon>Eukaryota</taxon>
        <taxon>Fungi</taxon>
        <taxon>Dikarya</taxon>
        <taxon>Basidiomycota</taxon>
        <taxon>Agaricomycotina</taxon>
        <taxon>Agaricomycetes</taxon>
        <taxon>Agaricomycetidae</taxon>
        <taxon>Boletales</taxon>
        <taxon>Suillineae</taxon>
        <taxon>Suillaceae</taxon>
        <taxon>Suillus</taxon>
    </lineage>
</organism>
<accession>A0A9P7JN53</accession>
<dbReference type="Proteomes" id="UP000823399">
    <property type="component" value="Unassembled WGS sequence"/>
</dbReference>
<gene>
    <name evidence="2" type="ORF">F5147DRAFT_764087</name>
</gene>
<protein>
    <recommendedName>
        <fullName evidence="4">C2H2-type domain-containing protein</fullName>
    </recommendedName>
</protein>
<dbReference type="RefSeq" id="XP_041286958.1">
    <property type="nucleotide sequence ID" value="XM_041440684.1"/>
</dbReference>
<evidence type="ECO:0000313" key="2">
    <source>
        <dbReference type="EMBL" id="KAG2092783.1"/>
    </source>
</evidence>
<reference evidence="2" key="1">
    <citation type="journal article" date="2020" name="New Phytol.">
        <title>Comparative genomics reveals dynamic genome evolution in host specialist ectomycorrhizal fungi.</title>
        <authorList>
            <person name="Lofgren L.A."/>
            <person name="Nguyen N.H."/>
            <person name="Vilgalys R."/>
            <person name="Ruytinx J."/>
            <person name="Liao H.L."/>
            <person name="Branco S."/>
            <person name="Kuo A."/>
            <person name="LaButti K."/>
            <person name="Lipzen A."/>
            <person name="Andreopoulos W."/>
            <person name="Pangilinan J."/>
            <person name="Riley R."/>
            <person name="Hundley H."/>
            <person name="Na H."/>
            <person name="Barry K."/>
            <person name="Grigoriev I.V."/>
            <person name="Stajich J.E."/>
            <person name="Kennedy P.G."/>
        </authorList>
    </citation>
    <scope>NUCLEOTIDE SEQUENCE</scope>
    <source>
        <strain evidence="2">FC423</strain>
    </source>
</reference>
<dbReference type="Gene3D" id="3.30.160.60">
    <property type="entry name" value="Classic Zinc Finger"/>
    <property type="match status" value="1"/>
</dbReference>
<dbReference type="AlphaFoldDB" id="A0A9P7JN53"/>
<evidence type="ECO:0000256" key="1">
    <source>
        <dbReference type="SAM" id="MobiDB-lite"/>
    </source>
</evidence>
<evidence type="ECO:0008006" key="4">
    <source>
        <dbReference type="Google" id="ProtNLM"/>
    </source>
</evidence>
<keyword evidence="3" id="KW-1185">Reference proteome</keyword>
<evidence type="ECO:0000313" key="3">
    <source>
        <dbReference type="Proteomes" id="UP000823399"/>
    </source>
</evidence>
<sequence>MNLLENYRSDATMEDSDGCDSTIDSQAGLDSLDTILPSESSQDPCFVLQPAPHEASFGVMESLTEGTEGSLPHGTRSADCVTQPQYSMYSAGIPTFSDPHVRESSSDGLDARLDLLLHGTSNSVYEPAAKPFQRIYFEPGNALLSSAARPDAELFVPVGQVNQAKVKCTWDKCSALINKDNLTRHVTEVHEGRIKAVCPGCGKEFKCPYQMNKHRPLRTGCGMS</sequence>
<comment type="caution">
    <text evidence="2">The sequence shown here is derived from an EMBL/GenBank/DDBJ whole genome shotgun (WGS) entry which is preliminary data.</text>
</comment>
<dbReference type="EMBL" id="JABBWM010000088">
    <property type="protein sequence ID" value="KAG2092783.1"/>
    <property type="molecule type" value="Genomic_DNA"/>
</dbReference>